<reference evidence="2" key="3">
    <citation type="submission" date="2020-12" db="UniProtKB">
        <authorList>
            <consortium name="EnsemblPlants"/>
        </authorList>
    </citation>
    <scope>IDENTIFICATION</scope>
</reference>
<organism evidence="1">
    <name type="scientific">Physcomitrium patens</name>
    <name type="common">Spreading-leaved earth moss</name>
    <name type="synonym">Physcomitrella patens</name>
    <dbReference type="NCBI Taxonomy" id="3218"/>
    <lineage>
        <taxon>Eukaryota</taxon>
        <taxon>Viridiplantae</taxon>
        <taxon>Streptophyta</taxon>
        <taxon>Embryophyta</taxon>
        <taxon>Bryophyta</taxon>
        <taxon>Bryophytina</taxon>
        <taxon>Bryopsida</taxon>
        <taxon>Funariidae</taxon>
        <taxon>Funariales</taxon>
        <taxon>Funariaceae</taxon>
        <taxon>Physcomitrium</taxon>
    </lineage>
</organism>
<dbReference type="STRING" id="3218.A0A2K1KIL1"/>
<dbReference type="Proteomes" id="UP000006727">
    <property type="component" value="Chromosome 5"/>
</dbReference>
<dbReference type="PANTHER" id="PTHR46533:SF1">
    <property type="entry name" value="ZINC FINGER MYND DOMAIN-CONTAINING PROTEIN 12"/>
    <property type="match status" value="1"/>
</dbReference>
<dbReference type="PaxDb" id="3218-PP1S41_95V6.1"/>
<gene>
    <name evidence="2" type="primary">LOC112282691</name>
    <name evidence="1" type="ORF">PHYPA_007299</name>
</gene>
<dbReference type="GeneID" id="112282691"/>
<accession>A0A2K1KIL1</accession>
<dbReference type="EMBL" id="ABEU02000005">
    <property type="protein sequence ID" value="PNR53624.1"/>
    <property type="molecule type" value="Genomic_DNA"/>
</dbReference>
<dbReference type="RefSeq" id="XP_024376420.1">
    <property type="nucleotide sequence ID" value="XM_024520652.2"/>
</dbReference>
<dbReference type="SUPFAM" id="SSF48452">
    <property type="entry name" value="TPR-like"/>
    <property type="match status" value="1"/>
</dbReference>
<evidence type="ECO:0000313" key="3">
    <source>
        <dbReference type="Proteomes" id="UP000006727"/>
    </source>
</evidence>
<protein>
    <submittedName>
        <fullName evidence="1 2">Uncharacterized protein</fullName>
    </submittedName>
</protein>
<dbReference type="PANTHER" id="PTHR46533">
    <property type="entry name" value="ZINC FINGER MYND DOMAIN-CONTAINING PROTEIN 12"/>
    <property type="match status" value="1"/>
</dbReference>
<reference evidence="1 3" key="1">
    <citation type="journal article" date="2008" name="Science">
        <title>The Physcomitrella genome reveals evolutionary insights into the conquest of land by plants.</title>
        <authorList>
            <person name="Rensing S."/>
            <person name="Lang D."/>
            <person name="Zimmer A."/>
            <person name="Terry A."/>
            <person name="Salamov A."/>
            <person name="Shapiro H."/>
            <person name="Nishiyama T."/>
            <person name="Perroud P.-F."/>
            <person name="Lindquist E."/>
            <person name="Kamisugi Y."/>
            <person name="Tanahashi T."/>
            <person name="Sakakibara K."/>
            <person name="Fujita T."/>
            <person name="Oishi K."/>
            <person name="Shin-I T."/>
            <person name="Kuroki Y."/>
            <person name="Toyoda A."/>
            <person name="Suzuki Y."/>
            <person name="Hashimoto A."/>
            <person name="Yamaguchi K."/>
            <person name="Sugano A."/>
            <person name="Kohara Y."/>
            <person name="Fujiyama A."/>
            <person name="Anterola A."/>
            <person name="Aoki S."/>
            <person name="Ashton N."/>
            <person name="Barbazuk W.B."/>
            <person name="Barker E."/>
            <person name="Bennetzen J."/>
            <person name="Bezanilla M."/>
            <person name="Blankenship R."/>
            <person name="Cho S.H."/>
            <person name="Dutcher S."/>
            <person name="Estelle M."/>
            <person name="Fawcett J.A."/>
            <person name="Gundlach H."/>
            <person name="Hanada K."/>
            <person name="Heyl A."/>
            <person name="Hicks K.A."/>
            <person name="Hugh J."/>
            <person name="Lohr M."/>
            <person name="Mayer K."/>
            <person name="Melkozernov A."/>
            <person name="Murata T."/>
            <person name="Nelson D."/>
            <person name="Pils B."/>
            <person name="Prigge M."/>
            <person name="Reiss B."/>
            <person name="Renner T."/>
            <person name="Rombauts S."/>
            <person name="Rushton P."/>
            <person name="Sanderfoot A."/>
            <person name="Schween G."/>
            <person name="Shiu S.-H."/>
            <person name="Stueber K."/>
            <person name="Theodoulou F.L."/>
            <person name="Tu H."/>
            <person name="Van de Peer Y."/>
            <person name="Verrier P.J."/>
            <person name="Waters E."/>
            <person name="Wood A."/>
            <person name="Yang L."/>
            <person name="Cove D."/>
            <person name="Cuming A."/>
            <person name="Hasebe M."/>
            <person name="Lucas S."/>
            <person name="Mishler D.B."/>
            <person name="Reski R."/>
            <person name="Grigoriev I."/>
            <person name="Quatrano R.S."/>
            <person name="Boore J.L."/>
        </authorList>
    </citation>
    <scope>NUCLEOTIDE SEQUENCE [LARGE SCALE GENOMIC DNA]</scope>
    <source>
        <strain evidence="2 3">cv. Gransden 2004</strain>
    </source>
</reference>
<keyword evidence="3" id="KW-1185">Reference proteome</keyword>
<evidence type="ECO:0000313" key="2">
    <source>
        <dbReference type="EnsemblPlants" id="Pp3c5_5730V3.1"/>
    </source>
</evidence>
<dbReference type="EnsemblPlants" id="Pp3c5_5730V3.1">
    <property type="protein sequence ID" value="Pp3c5_5730V3.1"/>
    <property type="gene ID" value="Pp3c5_5730"/>
</dbReference>
<evidence type="ECO:0000313" key="1">
    <source>
        <dbReference type="EMBL" id="PNR53624.1"/>
    </source>
</evidence>
<reference evidence="1 3" key="2">
    <citation type="journal article" date="2018" name="Plant J.">
        <title>The Physcomitrella patens chromosome-scale assembly reveals moss genome structure and evolution.</title>
        <authorList>
            <person name="Lang D."/>
            <person name="Ullrich K.K."/>
            <person name="Murat F."/>
            <person name="Fuchs J."/>
            <person name="Jenkins J."/>
            <person name="Haas F.B."/>
            <person name="Piednoel M."/>
            <person name="Gundlach H."/>
            <person name="Van Bel M."/>
            <person name="Meyberg R."/>
            <person name="Vives C."/>
            <person name="Morata J."/>
            <person name="Symeonidi A."/>
            <person name="Hiss M."/>
            <person name="Muchero W."/>
            <person name="Kamisugi Y."/>
            <person name="Saleh O."/>
            <person name="Blanc G."/>
            <person name="Decker E.L."/>
            <person name="van Gessel N."/>
            <person name="Grimwood J."/>
            <person name="Hayes R.D."/>
            <person name="Graham S.W."/>
            <person name="Gunter L.E."/>
            <person name="McDaniel S.F."/>
            <person name="Hoernstein S.N.W."/>
            <person name="Larsson A."/>
            <person name="Li F.W."/>
            <person name="Perroud P.F."/>
            <person name="Phillips J."/>
            <person name="Ranjan P."/>
            <person name="Rokshar D.S."/>
            <person name="Rothfels C.J."/>
            <person name="Schneider L."/>
            <person name="Shu S."/>
            <person name="Stevenson D.W."/>
            <person name="Thummler F."/>
            <person name="Tillich M."/>
            <person name="Villarreal Aguilar J.C."/>
            <person name="Widiez T."/>
            <person name="Wong G.K."/>
            <person name="Wymore A."/>
            <person name="Zhang Y."/>
            <person name="Zimmer A.D."/>
            <person name="Quatrano R.S."/>
            <person name="Mayer K.F.X."/>
            <person name="Goodstein D."/>
            <person name="Casacuberta J.M."/>
            <person name="Vandepoele K."/>
            <person name="Reski R."/>
            <person name="Cuming A.C."/>
            <person name="Tuskan G.A."/>
            <person name="Maumus F."/>
            <person name="Salse J."/>
            <person name="Schmutz J."/>
            <person name="Rensing S.A."/>
        </authorList>
    </citation>
    <scope>NUCLEOTIDE SEQUENCE [LARGE SCALE GENOMIC DNA]</scope>
    <source>
        <strain evidence="2 3">cv. Gransden 2004</strain>
    </source>
</reference>
<dbReference type="Gramene" id="Pp3c5_5730V3.1">
    <property type="protein sequence ID" value="Pp3c5_5730V3.1"/>
    <property type="gene ID" value="Pp3c5_5730"/>
</dbReference>
<proteinExistence type="predicted"/>
<dbReference type="AlphaFoldDB" id="A0A2K1KIL1"/>
<dbReference type="InterPro" id="IPR053248">
    <property type="entry name" value="Zinc_finger_MYND_domain"/>
</dbReference>
<sequence>MEAVSVHLGGSAPIHAIATKQGIMFSMSQVAVEVFNENPAAFGKELRRQRYPRVRTIDTVTLMRLAQLGIPPESANVVGATLLPPNSLLRILDDRRRMDLIPKVQAAMLKMITKTVTDLITRGHYEEALPFAMDAVAKGQTLYWPREPLRMVPLYLLAVKVNLGLCRPTQAQDLLGVGAWLLLQDKSDGPKDELRSEISQLFGKLSVLNNLPDASLKAFAEEVYYKSKEYGVYDVRTSIAFYNLSKVFYSMNQIDHALAFWDVVMRSWRTALEEVVLNIIPSKELPWGTKEFEGKNPERLDPKLVIATVEFPIVFHVLQDICRLRSEKLGKDNLAVGEACYVCGLAFSHANYKIAALEHLQKAQEILTQPNSMNLYDSIIQAIELLLAPPLQPP</sequence>
<name>A0A2K1KIL1_PHYPA</name>
<dbReference type="OrthoDB" id="674604at2759"/>
<dbReference type="InterPro" id="IPR011990">
    <property type="entry name" value="TPR-like_helical_dom_sf"/>
</dbReference>